<evidence type="ECO:0000313" key="2">
    <source>
        <dbReference type="Proteomes" id="UP000410492"/>
    </source>
</evidence>
<evidence type="ECO:0000313" key="1">
    <source>
        <dbReference type="EMBL" id="VEN56380.1"/>
    </source>
</evidence>
<feature type="non-terminal residue" evidence="1">
    <location>
        <position position="160"/>
    </location>
</feature>
<accession>A0A653D8B7</accession>
<dbReference type="Proteomes" id="UP000410492">
    <property type="component" value="Unassembled WGS sequence"/>
</dbReference>
<dbReference type="EMBL" id="CAACVG010010682">
    <property type="protein sequence ID" value="VEN56380.1"/>
    <property type="molecule type" value="Genomic_DNA"/>
</dbReference>
<dbReference type="AlphaFoldDB" id="A0A653D8B7"/>
<sequence length="160" mass="18875">MSSNKICRPITKIGKHIFYSLVETISWDFVDDNVLSVNEKFTHLIKLLNSMYFEAFREKKVNISSSKENLKWFCDELVHMRETLHFLNSVCKMNNSPENIKMRNNFRKQYKTAITHAKIRTNDNFIKESPNKSKAIWKIIAGNTRDKNYSNETTINADEF</sequence>
<proteinExistence type="predicted"/>
<reference evidence="1 2" key="1">
    <citation type="submission" date="2019-01" db="EMBL/GenBank/DDBJ databases">
        <authorList>
            <person name="Sayadi A."/>
        </authorList>
    </citation>
    <scope>NUCLEOTIDE SEQUENCE [LARGE SCALE GENOMIC DNA]</scope>
</reference>
<gene>
    <name evidence="1" type="ORF">CALMAC_LOCUS15286</name>
</gene>
<keyword evidence="2" id="KW-1185">Reference proteome</keyword>
<protein>
    <submittedName>
        <fullName evidence="1">Uncharacterized protein</fullName>
    </submittedName>
</protein>
<name>A0A653D8B7_CALMS</name>
<organism evidence="1 2">
    <name type="scientific">Callosobruchus maculatus</name>
    <name type="common">Southern cowpea weevil</name>
    <name type="synonym">Pulse bruchid</name>
    <dbReference type="NCBI Taxonomy" id="64391"/>
    <lineage>
        <taxon>Eukaryota</taxon>
        <taxon>Metazoa</taxon>
        <taxon>Ecdysozoa</taxon>
        <taxon>Arthropoda</taxon>
        <taxon>Hexapoda</taxon>
        <taxon>Insecta</taxon>
        <taxon>Pterygota</taxon>
        <taxon>Neoptera</taxon>
        <taxon>Endopterygota</taxon>
        <taxon>Coleoptera</taxon>
        <taxon>Polyphaga</taxon>
        <taxon>Cucujiformia</taxon>
        <taxon>Chrysomeloidea</taxon>
        <taxon>Chrysomelidae</taxon>
        <taxon>Bruchinae</taxon>
        <taxon>Bruchini</taxon>
        <taxon>Callosobruchus</taxon>
    </lineage>
</organism>